<dbReference type="Pfam" id="PF03009">
    <property type="entry name" value="GDPD"/>
    <property type="match status" value="1"/>
</dbReference>
<dbReference type="PANTHER" id="PTHR46211">
    <property type="entry name" value="GLYCEROPHOSPHORYL DIESTER PHOSPHODIESTERASE"/>
    <property type="match status" value="1"/>
</dbReference>
<dbReference type="EMBL" id="QCZH01000023">
    <property type="protein sequence ID" value="PWA07025.1"/>
    <property type="molecule type" value="Genomic_DNA"/>
</dbReference>
<dbReference type="SUPFAM" id="SSF51695">
    <property type="entry name" value="PLC-like phosphodiesterases"/>
    <property type="match status" value="1"/>
</dbReference>
<dbReference type="RefSeq" id="WP_116764415.1">
    <property type="nucleotide sequence ID" value="NZ_QCZH01000023.1"/>
</dbReference>
<dbReference type="AlphaFoldDB" id="A0A2U1JPU0"/>
<dbReference type="PANTHER" id="PTHR46211:SF1">
    <property type="entry name" value="GLYCEROPHOSPHODIESTER PHOSPHODIESTERASE, CYTOPLASMIC"/>
    <property type="match status" value="1"/>
</dbReference>
<dbReference type="GO" id="GO:0008081">
    <property type="term" value="F:phosphoric diester hydrolase activity"/>
    <property type="evidence" value="ECO:0007669"/>
    <property type="project" value="InterPro"/>
</dbReference>
<dbReference type="OrthoDB" id="384721at2"/>
<dbReference type="GO" id="GO:0006629">
    <property type="term" value="P:lipid metabolic process"/>
    <property type="evidence" value="ECO:0007669"/>
    <property type="project" value="InterPro"/>
</dbReference>
<proteinExistence type="predicted"/>
<accession>A0A2U1JPU0</accession>
<dbReference type="Proteomes" id="UP000245618">
    <property type="component" value="Unassembled WGS sequence"/>
</dbReference>
<sequence>MNEILKIGHRGANGYEPENTLISFQKAIEMGANGIELDVHLSSDGHLIVIHDETIDRTTNGKGTVNQLTLQELKSFRINNKYEIPTLEEVLDLINKRCFINIELKNQDTAEQVVQLIERNISENNWNHTHFLVSSFDWNALQQVRFLNEDIRIGVLTETDMDLAFSFARFIKAEALHPDFQLLTNEYTVKIQEKGIRVFPWTVNDKEDIQRMKSFKVDGIITDFLDRI</sequence>
<evidence type="ECO:0000313" key="3">
    <source>
        <dbReference type="Proteomes" id="UP000245618"/>
    </source>
</evidence>
<comment type="caution">
    <text evidence="2">The sequence shown here is derived from an EMBL/GenBank/DDBJ whole genome shotgun (WGS) entry which is preliminary data.</text>
</comment>
<dbReference type="InterPro" id="IPR017946">
    <property type="entry name" value="PLC-like_Pdiesterase_TIM-brl"/>
</dbReference>
<evidence type="ECO:0000259" key="1">
    <source>
        <dbReference type="PROSITE" id="PS51704"/>
    </source>
</evidence>
<protein>
    <submittedName>
        <fullName evidence="2">Glycerophosphodiester phosphodiesterase</fullName>
    </submittedName>
</protein>
<keyword evidence="3" id="KW-1185">Reference proteome</keyword>
<feature type="domain" description="GP-PDE" evidence="1">
    <location>
        <begin position="4"/>
        <end position="228"/>
    </location>
</feature>
<dbReference type="InterPro" id="IPR030395">
    <property type="entry name" value="GP_PDE_dom"/>
</dbReference>
<reference evidence="2 3" key="1">
    <citation type="submission" date="2018-04" db="EMBL/GenBank/DDBJ databases">
        <title>Flavobacterium sp. nov., isolated from glacier ice.</title>
        <authorList>
            <person name="Liu Q."/>
            <person name="Xin Y.-H."/>
        </authorList>
    </citation>
    <scope>NUCLEOTIDE SEQUENCE [LARGE SCALE GENOMIC DNA]</scope>
    <source>
        <strain evidence="2 3">LB2P30</strain>
    </source>
</reference>
<gene>
    <name evidence="2" type="ORF">DB891_15095</name>
</gene>
<name>A0A2U1JPU0_9FLAO</name>
<evidence type="ECO:0000313" key="2">
    <source>
        <dbReference type="EMBL" id="PWA07025.1"/>
    </source>
</evidence>
<dbReference type="Gene3D" id="3.20.20.190">
    <property type="entry name" value="Phosphatidylinositol (PI) phosphodiesterase"/>
    <property type="match status" value="1"/>
</dbReference>
<dbReference type="PROSITE" id="PS51704">
    <property type="entry name" value="GP_PDE"/>
    <property type="match status" value="1"/>
</dbReference>
<organism evidence="2 3">
    <name type="scientific">Flavobacterium laiguense</name>
    <dbReference type="NCBI Taxonomy" id="2169409"/>
    <lineage>
        <taxon>Bacteria</taxon>
        <taxon>Pseudomonadati</taxon>
        <taxon>Bacteroidota</taxon>
        <taxon>Flavobacteriia</taxon>
        <taxon>Flavobacteriales</taxon>
        <taxon>Flavobacteriaceae</taxon>
        <taxon>Flavobacterium</taxon>
    </lineage>
</organism>